<evidence type="ECO:0000256" key="4">
    <source>
        <dbReference type="ARBA" id="ARBA00022714"/>
    </source>
</evidence>
<proteinExistence type="predicted"/>
<dbReference type="KEGG" id="cbab:SMCB_0811"/>
<evidence type="ECO:0000259" key="10">
    <source>
        <dbReference type="PROSITE" id="PS51384"/>
    </source>
</evidence>
<evidence type="ECO:0000256" key="1">
    <source>
        <dbReference type="ARBA" id="ARBA00001917"/>
    </source>
</evidence>
<dbReference type="InterPro" id="IPR050415">
    <property type="entry name" value="MRET"/>
</dbReference>
<dbReference type="Pfam" id="PF22290">
    <property type="entry name" value="DmmA-like_N"/>
    <property type="match status" value="1"/>
</dbReference>
<reference evidence="11 12" key="1">
    <citation type="journal article" date="2014" name="Nat. Commun.">
        <title>Physiological and genomic features of highly alkaliphilic hydrogen-utilizing Betaproteobacteria from a continental serpentinizing site.</title>
        <authorList>
            <person name="Suzuki S."/>
            <person name="Kuenen J.G."/>
            <person name="Schipper K."/>
            <person name="van der Velde S."/>
            <person name="Ishii S."/>
            <person name="Wu A."/>
            <person name="Sorokin D.Y."/>
            <person name="Tenney A."/>
            <person name="Meng X.Y."/>
            <person name="Morrill P.L."/>
            <person name="Kamagata Y."/>
            <person name="Muyzer G."/>
            <person name="Nealson K.H."/>
        </authorList>
    </citation>
    <scope>NUCLEOTIDE SEQUENCE [LARGE SCALE GENOMIC DNA]</scope>
    <source>
        <strain evidence="11 12">B1</strain>
    </source>
</reference>
<dbReference type="STRING" id="1458426.SMCB_0811"/>
<keyword evidence="6" id="KW-0560">Oxidoreductase</keyword>
<comment type="cofactor">
    <cofactor evidence="1">
        <name>FMN</name>
        <dbReference type="ChEBI" id="CHEBI:58210"/>
    </cofactor>
</comment>
<dbReference type="GO" id="GO:0046872">
    <property type="term" value="F:metal ion binding"/>
    <property type="evidence" value="ECO:0007669"/>
    <property type="project" value="UniProtKB-KW"/>
</dbReference>
<keyword evidence="7" id="KW-0408">Iron</keyword>
<dbReference type="PRINTS" id="PR00409">
    <property type="entry name" value="PHDIOXRDTASE"/>
</dbReference>
<dbReference type="Proteomes" id="UP000066014">
    <property type="component" value="Chromosome"/>
</dbReference>
<dbReference type="CDD" id="cd06185">
    <property type="entry name" value="PDR_like"/>
    <property type="match status" value="1"/>
</dbReference>
<dbReference type="PANTHER" id="PTHR47354">
    <property type="entry name" value="NADH OXIDOREDUCTASE HCR"/>
    <property type="match status" value="1"/>
</dbReference>
<dbReference type="InterPro" id="IPR012675">
    <property type="entry name" value="Beta-grasp_dom_sf"/>
</dbReference>
<evidence type="ECO:0000256" key="7">
    <source>
        <dbReference type="ARBA" id="ARBA00023004"/>
    </source>
</evidence>
<dbReference type="AlphaFoldDB" id="A0A060NVV2"/>
<dbReference type="InterPro" id="IPR039261">
    <property type="entry name" value="FNR_nucleotide-bd"/>
</dbReference>
<evidence type="ECO:0000313" key="11">
    <source>
        <dbReference type="EMBL" id="BAO83039.1"/>
    </source>
</evidence>
<keyword evidence="4" id="KW-0001">2Fe-2S</keyword>
<feature type="domain" description="2Fe-2S ferredoxin-type" evidence="9">
    <location>
        <begin position="237"/>
        <end position="322"/>
    </location>
</feature>
<keyword evidence="5" id="KW-0479">Metal-binding</keyword>
<name>A0A060NVV2_9BURK</name>
<dbReference type="EMBL" id="AP014569">
    <property type="protein sequence ID" value="BAO83039.1"/>
    <property type="molecule type" value="Genomic_DNA"/>
</dbReference>
<evidence type="ECO:0000256" key="8">
    <source>
        <dbReference type="ARBA" id="ARBA00023014"/>
    </source>
</evidence>
<evidence type="ECO:0000256" key="5">
    <source>
        <dbReference type="ARBA" id="ARBA00022723"/>
    </source>
</evidence>
<dbReference type="Gene3D" id="3.40.50.80">
    <property type="entry name" value="Nucleotide-binding domain of ferredoxin-NADP reductase (FNR) module"/>
    <property type="match status" value="1"/>
</dbReference>
<dbReference type="SUPFAM" id="SSF63380">
    <property type="entry name" value="Riboflavin synthase domain-like"/>
    <property type="match status" value="1"/>
</dbReference>
<dbReference type="HOGENOM" id="CLU_003827_17_0_4"/>
<dbReference type="PANTHER" id="PTHR47354:SF1">
    <property type="entry name" value="CARNITINE MONOOXYGENASE REDUCTASE SUBUNIT"/>
    <property type="match status" value="1"/>
</dbReference>
<dbReference type="GO" id="GO:0051537">
    <property type="term" value="F:2 iron, 2 sulfur cluster binding"/>
    <property type="evidence" value="ECO:0007669"/>
    <property type="project" value="UniProtKB-KW"/>
</dbReference>
<evidence type="ECO:0000313" key="12">
    <source>
        <dbReference type="Proteomes" id="UP000066014"/>
    </source>
</evidence>
<protein>
    <submittedName>
        <fullName evidence="11">Flavodoxin reductase family 1</fullName>
    </submittedName>
</protein>
<dbReference type="InterPro" id="IPR036010">
    <property type="entry name" value="2Fe-2S_ferredoxin-like_sf"/>
</dbReference>
<keyword evidence="3" id="KW-0288">FMN</keyword>
<evidence type="ECO:0000256" key="6">
    <source>
        <dbReference type="ARBA" id="ARBA00023002"/>
    </source>
</evidence>
<dbReference type="Gene3D" id="2.40.30.10">
    <property type="entry name" value="Translation factors"/>
    <property type="match status" value="1"/>
</dbReference>
<keyword evidence="8" id="KW-0411">Iron-sulfur</keyword>
<dbReference type="GO" id="GO:0016491">
    <property type="term" value="F:oxidoreductase activity"/>
    <property type="evidence" value="ECO:0007669"/>
    <property type="project" value="UniProtKB-KW"/>
</dbReference>
<evidence type="ECO:0000256" key="3">
    <source>
        <dbReference type="ARBA" id="ARBA00022643"/>
    </source>
</evidence>
<dbReference type="InterPro" id="IPR054582">
    <property type="entry name" value="DmmA-like_N"/>
</dbReference>
<dbReference type="SUPFAM" id="SSF52343">
    <property type="entry name" value="Ferredoxin reductase-like, C-terminal NADP-linked domain"/>
    <property type="match status" value="1"/>
</dbReference>
<dbReference type="InterPro" id="IPR006058">
    <property type="entry name" value="2Fe2S_fd_BS"/>
</dbReference>
<dbReference type="PROSITE" id="PS00197">
    <property type="entry name" value="2FE2S_FER_1"/>
    <property type="match status" value="1"/>
</dbReference>
<dbReference type="CDD" id="cd00207">
    <property type="entry name" value="fer2"/>
    <property type="match status" value="1"/>
</dbReference>
<dbReference type="Gene3D" id="3.10.20.30">
    <property type="match status" value="1"/>
</dbReference>
<evidence type="ECO:0000259" key="9">
    <source>
        <dbReference type="PROSITE" id="PS51085"/>
    </source>
</evidence>
<dbReference type="PROSITE" id="PS51384">
    <property type="entry name" value="FAD_FR"/>
    <property type="match status" value="1"/>
</dbReference>
<keyword evidence="2" id="KW-0285">Flavoprotein</keyword>
<sequence>MMKLDLIAVRVAARRIEALDIVSLDLVPEDGNALPAFAAGAHIDVHLPGGLVRPYSLCNPPGGESCYRIAVLRDPASRGGSQAVHAHLLVGTALAISPPRNHFPLDAQAPFHLLLAGGIGITPLWAMAQALFQTGQPFELHFCTRSRARTPFLDTLASSPFAAQVQHHYDDGEPMQKLDIAATIRQAPAGTHLYVCGPQGFIDAVLQAGRDAGWPENRLHREYFGAAPVASANQGAFELQLASSGRVIPVQAHQSALAALLAAGLDIPMSCEQGVCGTCLTGVRAGTPDHRDQYLTDEERAANDRFLPCCSRALSPRLVLEL</sequence>
<dbReference type="InterPro" id="IPR017938">
    <property type="entry name" value="Riboflavin_synthase-like_b-brl"/>
</dbReference>
<dbReference type="Pfam" id="PF00111">
    <property type="entry name" value="Fer2"/>
    <property type="match status" value="1"/>
</dbReference>
<evidence type="ECO:0000256" key="2">
    <source>
        <dbReference type="ARBA" id="ARBA00022630"/>
    </source>
</evidence>
<accession>A0A060NVV2</accession>
<dbReference type="PROSITE" id="PS51085">
    <property type="entry name" value="2FE2S_FER_2"/>
    <property type="match status" value="1"/>
</dbReference>
<dbReference type="InterPro" id="IPR001041">
    <property type="entry name" value="2Fe-2S_ferredoxin-type"/>
</dbReference>
<dbReference type="InterPro" id="IPR017927">
    <property type="entry name" value="FAD-bd_FR_type"/>
</dbReference>
<dbReference type="SUPFAM" id="SSF54292">
    <property type="entry name" value="2Fe-2S ferredoxin-like"/>
    <property type="match status" value="1"/>
</dbReference>
<organism evidence="11 12">
    <name type="scientific">Serpentinimonas maccroryi</name>
    <dbReference type="NCBI Taxonomy" id="1458426"/>
    <lineage>
        <taxon>Bacteria</taxon>
        <taxon>Pseudomonadati</taxon>
        <taxon>Pseudomonadota</taxon>
        <taxon>Betaproteobacteria</taxon>
        <taxon>Burkholderiales</taxon>
        <taxon>Comamonadaceae</taxon>
        <taxon>Serpentinimonas</taxon>
    </lineage>
</organism>
<keyword evidence="12" id="KW-1185">Reference proteome</keyword>
<gene>
    <name evidence="11" type="ORF">SMCB_0811</name>
</gene>
<feature type="domain" description="FAD-binding FR-type" evidence="10">
    <location>
        <begin position="4"/>
        <end position="106"/>
    </location>
</feature>